<evidence type="ECO:0000256" key="1">
    <source>
        <dbReference type="SAM" id="Coils"/>
    </source>
</evidence>
<feature type="coiled-coil region" evidence="1">
    <location>
        <begin position="97"/>
        <end position="124"/>
    </location>
</feature>
<name>A0A285D535_9BACI</name>
<reference evidence="2 3" key="1">
    <citation type="submission" date="2017-08" db="EMBL/GenBank/DDBJ databases">
        <authorList>
            <person name="de Groot N.N."/>
        </authorList>
    </citation>
    <scope>NUCLEOTIDE SEQUENCE [LARGE SCALE GENOMIC DNA]</scope>
    <source>
        <strain evidence="2 3">JC228</strain>
    </source>
</reference>
<organism evidence="2 3">
    <name type="scientific">Bacillus oleivorans</name>
    <dbReference type="NCBI Taxonomy" id="1448271"/>
    <lineage>
        <taxon>Bacteria</taxon>
        <taxon>Bacillati</taxon>
        <taxon>Bacillota</taxon>
        <taxon>Bacilli</taxon>
        <taxon>Bacillales</taxon>
        <taxon>Bacillaceae</taxon>
        <taxon>Bacillus</taxon>
    </lineage>
</organism>
<keyword evidence="1" id="KW-0175">Coiled coil</keyword>
<dbReference type="Proteomes" id="UP000219546">
    <property type="component" value="Unassembled WGS sequence"/>
</dbReference>
<accession>A0A285D535</accession>
<evidence type="ECO:0000313" key="2">
    <source>
        <dbReference type="EMBL" id="SNX74912.1"/>
    </source>
</evidence>
<sequence>MGLFINNGKHPDVFKHRGEIDEPNQGYLKIDYFSEMVNQQMKINENLAISIQELGELYQKQSKTQAKQWNELSGQLHELKESDLKHEKFQAQAREWINTLNNDNLELQKMMENEQKVNQKVMEQLNIINESNHEIVNQLDSYKAANQLIQSDIHDLVELNKQMTEQMVKQDENQNRVINQLDNQEALLEKTFRQINNLRSILFEQANHLADKIENSYNLTSSYFYKLLTGSDQPLTLVMMKQKQKKSENQKTAD</sequence>
<keyword evidence="3" id="KW-1185">Reference proteome</keyword>
<proteinExistence type="predicted"/>
<dbReference type="RefSeq" id="WP_097160188.1">
    <property type="nucleotide sequence ID" value="NZ_JBEPMQ010000011.1"/>
</dbReference>
<dbReference type="OrthoDB" id="2733945at2"/>
<protein>
    <submittedName>
        <fullName evidence="2">Uncharacterized protein</fullName>
    </submittedName>
</protein>
<dbReference type="EMBL" id="OAOP01000010">
    <property type="protein sequence ID" value="SNX74912.1"/>
    <property type="molecule type" value="Genomic_DNA"/>
</dbReference>
<dbReference type="AlphaFoldDB" id="A0A285D535"/>
<evidence type="ECO:0000313" key="3">
    <source>
        <dbReference type="Proteomes" id="UP000219546"/>
    </source>
</evidence>
<gene>
    <name evidence="2" type="ORF">SAMN05877753_110153</name>
</gene>